<evidence type="ECO:0000313" key="2">
    <source>
        <dbReference type="EMBL" id="CAD2165471.1"/>
    </source>
</evidence>
<sequence>MSEKTSLSFNDLSITEDSCCSTSCMFEDFNQRLQNLEEILNEKNKNVKKENNFEENEKEIKELNNELTKNKDLVSQLQIEKSANEKEFNFLLIQIGQMFLRNSTIKIIAEQPKISLSDRLGLLTKEFQQINVENNKVHFIPLPNQIDTSDPDNYTFISGMFSVEENDIIKYHEEKDEGKNIICSAYGKNSFSKGLSCGCRYILFYFEITMIKERAYKVGDVAIGFDDVSAKIYLSNDSSLYAKTKRTYYQKFHWKDGDTFGCGVVFPPNKDSSDPYVFFTKNGNKIGFRIFLKKTDDNLRPTIELKQISVETNFGNNLSAKPFSYDVYNHSEAIFSHY</sequence>
<dbReference type="AlphaFoldDB" id="A0A6V7UV93"/>
<dbReference type="Proteomes" id="UP000580250">
    <property type="component" value="Unassembled WGS sequence"/>
</dbReference>
<protein>
    <submittedName>
        <fullName evidence="2">Uncharacterized protein</fullName>
    </submittedName>
</protein>
<comment type="caution">
    <text evidence="2">The sequence shown here is derived from an EMBL/GenBank/DDBJ whole genome shotgun (WGS) entry which is preliminary data.</text>
</comment>
<dbReference type="InterPro" id="IPR043136">
    <property type="entry name" value="B30.2/SPRY_sf"/>
</dbReference>
<name>A0A6V7UV93_MELEN</name>
<feature type="coiled-coil region" evidence="1">
    <location>
        <begin position="26"/>
        <end position="80"/>
    </location>
</feature>
<evidence type="ECO:0000256" key="1">
    <source>
        <dbReference type="SAM" id="Coils"/>
    </source>
</evidence>
<organism evidence="2 3">
    <name type="scientific">Meloidogyne enterolobii</name>
    <name type="common">Root-knot nematode worm</name>
    <name type="synonym">Meloidogyne mayaguensis</name>
    <dbReference type="NCBI Taxonomy" id="390850"/>
    <lineage>
        <taxon>Eukaryota</taxon>
        <taxon>Metazoa</taxon>
        <taxon>Ecdysozoa</taxon>
        <taxon>Nematoda</taxon>
        <taxon>Chromadorea</taxon>
        <taxon>Rhabditida</taxon>
        <taxon>Tylenchina</taxon>
        <taxon>Tylenchomorpha</taxon>
        <taxon>Tylenchoidea</taxon>
        <taxon>Meloidogynidae</taxon>
        <taxon>Meloidogyninae</taxon>
        <taxon>Meloidogyne</taxon>
    </lineage>
</organism>
<accession>A0A6V7UV93</accession>
<gene>
    <name evidence="2" type="ORF">MENT_LOCUS17198</name>
</gene>
<reference evidence="2 3" key="1">
    <citation type="submission" date="2020-08" db="EMBL/GenBank/DDBJ databases">
        <authorList>
            <person name="Koutsovoulos G."/>
            <person name="Danchin GJ E."/>
        </authorList>
    </citation>
    <scope>NUCLEOTIDE SEQUENCE [LARGE SCALE GENOMIC DNA]</scope>
</reference>
<proteinExistence type="predicted"/>
<dbReference type="OrthoDB" id="258495at2759"/>
<evidence type="ECO:0000313" key="3">
    <source>
        <dbReference type="Proteomes" id="UP000580250"/>
    </source>
</evidence>
<dbReference type="Gene3D" id="2.60.120.920">
    <property type="match status" value="1"/>
</dbReference>
<keyword evidence="1" id="KW-0175">Coiled coil</keyword>
<dbReference type="EMBL" id="CAJEWN010000110">
    <property type="protein sequence ID" value="CAD2165471.1"/>
    <property type="molecule type" value="Genomic_DNA"/>
</dbReference>